<organism evidence="1 2">
    <name type="scientific">Ditylenchus dipsaci</name>
    <dbReference type="NCBI Taxonomy" id="166011"/>
    <lineage>
        <taxon>Eukaryota</taxon>
        <taxon>Metazoa</taxon>
        <taxon>Ecdysozoa</taxon>
        <taxon>Nematoda</taxon>
        <taxon>Chromadorea</taxon>
        <taxon>Rhabditida</taxon>
        <taxon>Tylenchina</taxon>
        <taxon>Tylenchomorpha</taxon>
        <taxon>Sphaerularioidea</taxon>
        <taxon>Anguinidae</taxon>
        <taxon>Anguininae</taxon>
        <taxon>Ditylenchus</taxon>
    </lineage>
</organism>
<accession>A0A915E720</accession>
<sequence length="138" mass="16021">MKLRVRQPQSSLKVLVEVSEKSHSHLEIKQGVLLTSDKAMMESRKGICAKPPPSMKQTANYKHWIEKERKLLSLADMHRYAQEHSAVPCDTNAAFVLDFRLEMIRQFEHFCLVWSTPRLWNLQESSYGIQVDATHKLT</sequence>
<dbReference type="WBParaSite" id="jg3239">
    <property type="protein sequence ID" value="jg3239"/>
    <property type="gene ID" value="jg3239"/>
</dbReference>
<evidence type="ECO:0000313" key="1">
    <source>
        <dbReference type="Proteomes" id="UP000887574"/>
    </source>
</evidence>
<dbReference type="Proteomes" id="UP000887574">
    <property type="component" value="Unplaced"/>
</dbReference>
<name>A0A915E720_9BILA</name>
<protein>
    <submittedName>
        <fullName evidence="2">Uncharacterized protein</fullName>
    </submittedName>
</protein>
<evidence type="ECO:0000313" key="2">
    <source>
        <dbReference type="WBParaSite" id="jg3239"/>
    </source>
</evidence>
<dbReference type="AlphaFoldDB" id="A0A915E720"/>
<reference evidence="2" key="1">
    <citation type="submission" date="2022-11" db="UniProtKB">
        <authorList>
            <consortium name="WormBaseParasite"/>
        </authorList>
    </citation>
    <scope>IDENTIFICATION</scope>
</reference>
<proteinExistence type="predicted"/>
<keyword evidence="1" id="KW-1185">Reference proteome</keyword>